<evidence type="ECO:0000313" key="8">
    <source>
        <dbReference type="WBParaSite" id="EVEC_0000732501-mRNA-1"/>
    </source>
</evidence>
<evidence type="ECO:0000313" key="6">
    <source>
        <dbReference type="EMBL" id="VDD92095.1"/>
    </source>
</evidence>
<dbReference type="GO" id="GO:0005783">
    <property type="term" value="C:endoplasmic reticulum"/>
    <property type="evidence" value="ECO:0007669"/>
    <property type="project" value="TreeGrafter"/>
</dbReference>
<dbReference type="EMBL" id="UXUI01008670">
    <property type="protein sequence ID" value="VDD92095.1"/>
    <property type="molecule type" value="Genomic_DNA"/>
</dbReference>
<dbReference type="InterPro" id="IPR001623">
    <property type="entry name" value="DnaJ_domain"/>
</dbReference>
<gene>
    <name evidence="6" type="ORF">EVEC_LOCUS6846</name>
</gene>
<name>A0A0N4VA43_ENTVE</name>
<feature type="chain" id="PRO_5043122766" description="DnaJ homolog dnj-20" evidence="4">
    <location>
        <begin position="22"/>
        <end position="361"/>
    </location>
</feature>
<reference evidence="8" key="1">
    <citation type="submission" date="2016-04" db="UniProtKB">
        <authorList>
            <consortium name="WormBaseParasite"/>
        </authorList>
    </citation>
    <scope>IDENTIFICATION</scope>
</reference>
<dbReference type="OrthoDB" id="550424at2759"/>
<dbReference type="Gene3D" id="2.60.260.20">
    <property type="entry name" value="Urease metallochaperone UreE, N-terminal domain"/>
    <property type="match status" value="2"/>
</dbReference>
<proteinExistence type="predicted"/>
<dbReference type="InterPro" id="IPR002939">
    <property type="entry name" value="DnaJ_C"/>
</dbReference>
<dbReference type="Pfam" id="PF00226">
    <property type="entry name" value="DnaJ"/>
    <property type="match status" value="1"/>
</dbReference>
<dbReference type="FunFam" id="2.60.260.20:FF:000013">
    <property type="entry name" value="DnaJ subfamily B member 11"/>
    <property type="match status" value="1"/>
</dbReference>
<dbReference type="GO" id="GO:0051787">
    <property type="term" value="F:misfolded protein binding"/>
    <property type="evidence" value="ECO:0007669"/>
    <property type="project" value="TreeGrafter"/>
</dbReference>
<dbReference type="GO" id="GO:0051082">
    <property type="term" value="F:unfolded protein binding"/>
    <property type="evidence" value="ECO:0007669"/>
    <property type="project" value="InterPro"/>
</dbReference>
<dbReference type="WBParaSite" id="EVEC_0000732501-mRNA-1">
    <property type="protein sequence ID" value="EVEC_0000732501-mRNA-1"/>
    <property type="gene ID" value="EVEC_0000732501"/>
</dbReference>
<feature type="domain" description="J" evidence="5">
    <location>
        <begin position="24"/>
        <end position="89"/>
    </location>
</feature>
<evidence type="ECO:0000259" key="5">
    <source>
        <dbReference type="PROSITE" id="PS50076"/>
    </source>
</evidence>
<dbReference type="Gene3D" id="1.10.287.110">
    <property type="entry name" value="DnaJ domain"/>
    <property type="match status" value="1"/>
</dbReference>
<dbReference type="PROSITE" id="PS50076">
    <property type="entry name" value="DNAJ_2"/>
    <property type="match status" value="1"/>
</dbReference>
<dbReference type="PROSITE" id="PS00636">
    <property type="entry name" value="DNAJ_1"/>
    <property type="match status" value="1"/>
</dbReference>
<dbReference type="SUPFAM" id="SSF46565">
    <property type="entry name" value="Chaperone J-domain"/>
    <property type="match status" value="1"/>
</dbReference>
<dbReference type="Pfam" id="PF01556">
    <property type="entry name" value="DnaJ_C"/>
    <property type="match status" value="1"/>
</dbReference>
<reference evidence="6 7" key="2">
    <citation type="submission" date="2018-10" db="EMBL/GenBank/DDBJ databases">
        <authorList>
            <consortium name="Pathogen Informatics"/>
        </authorList>
    </citation>
    <scope>NUCLEOTIDE SEQUENCE [LARGE SCALE GENOMIC DNA]</scope>
</reference>
<evidence type="ECO:0000313" key="7">
    <source>
        <dbReference type="Proteomes" id="UP000274131"/>
    </source>
</evidence>
<dbReference type="InterPro" id="IPR051736">
    <property type="entry name" value="DnaJ-B11-like"/>
</dbReference>
<evidence type="ECO:0000256" key="4">
    <source>
        <dbReference type="SAM" id="SignalP"/>
    </source>
</evidence>
<dbReference type="STRING" id="51028.A0A0N4VA43"/>
<dbReference type="InterPro" id="IPR008971">
    <property type="entry name" value="HSP40/DnaJ_pept-bd"/>
</dbReference>
<sequence>MGGSSWVAFLVLFLQLCQVFAGRDFYKILGVPKNANTNQIKKAYRKLAKELHPDRHNGDAVAHEKFQDLGAAYEVLSDPEKRKVYDRHGEEGVAKMAGDSGGHDPFSSFFGDFFGGGHFQSEGTPKGADVVVDLWVTLEEVYNGNFVEVKRTKSIYKPTSGTRQCNCHHEMRTEQMGAGRFQMYQVKVCDECPNVKLANINCIFEISIILSVEVEVGAEEGQEQVFVGEGEPHIEGDPGDLKFVTRIKKHPRFERRGMDLFTNVTISLQQALSGFEIKIRHLDGHDVTVTRDKITWPGAKIRKKDEGMPSFTDTTTKGVLYVTFDVEFPRGELTAEEKAAVASLLKQDSVKPKIYNGLQGY</sequence>
<feature type="signal peptide" evidence="4">
    <location>
        <begin position="1"/>
        <end position="21"/>
    </location>
</feature>
<dbReference type="PRINTS" id="PR00625">
    <property type="entry name" value="JDOMAIN"/>
</dbReference>
<evidence type="ECO:0000256" key="2">
    <source>
        <dbReference type="ARBA" id="ARBA00069674"/>
    </source>
</evidence>
<dbReference type="PANTHER" id="PTHR44298">
    <property type="entry name" value="DNAJ HOMOLOG SUBFAMILY B MEMBER 11"/>
    <property type="match status" value="1"/>
</dbReference>
<dbReference type="SUPFAM" id="SSF49493">
    <property type="entry name" value="HSP40/DnaJ peptide-binding domain"/>
    <property type="match status" value="2"/>
</dbReference>
<dbReference type="InterPro" id="IPR036869">
    <property type="entry name" value="J_dom_sf"/>
</dbReference>
<accession>A0A0N4VA43</accession>
<dbReference type="PANTHER" id="PTHR44298:SF1">
    <property type="entry name" value="DNAJ HOMOLOG SUBFAMILY B MEMBER 11"/>
    <property type="match status" value="1"/>
</dbReference>
<dbReference type="SMART" id="SM00271">
    <property type="entry name" value="DnaJ"/>
    <property type="match status" value="1"/>
</dbReference>
<keyword evidence="7" id="KW-1185">Reference proteome</keyword>
<evidence type="ECO:0000256" key="1">
    <source>
        <dbReference type="ARBA" id="ARBA00022729"/>
    </source>
</evidence>
<dbReference type="InterPro" id="IPR018253">
    <property type="entry name" value="DnaJ_domain_CS"/>
</dbReference>
<dbReference type="CDD" id="cd10747">
    <property type="entry name" value="DnaJ_C"/>
    <property type="match status" value="1"/>
</dbReference>
<dbReference type="CDD" id="cd06257">
    <property type="entry name" value="DnaJ"/>
    <property type="match status" value="1"/>
</dbReference>
<dbReference type="Proteomes" id="UP000274131">
    <property type="component" value="Unassembled WGS sequence"/>
</dbReference>
<protein>
    <recommendedName>
        <fullName evidence="2">DnaJ homolog dnj-20</fullName>
    </recommendedName>
    <alternativeName>
        <fullName evidence="3">DnaJ domain protein 20</fullName>
    </alternativeName>
</protein>
<dbReference type="AlphaFoldDB" id="A0A0N4VA43"/>
<organism evidence="8">
    <name type="scientific">Enterobius vermicularis</name>
    <name type="common">Human pinworm</name>
    <dbReference type="NCBI Taxonomy" id="51028"/>
    <lineage>
        <taxon>Eukaryota</taxon>
        <taxon>Metazoa</taxon>
        <taxon>Ecdysozoa</taxon>
        <taxon>Nematoda</taxon>
        <taxon>Chromadorea</taxon>
        <taxon>Rhabditida</taxon>
        <taxon>Spirurina</taxon>
        <taxon>Oxyuridomorpha</taxon>
        <taxon>Oxyuroidea</taxon>
        <taxon>Oxyuridae</taxon>
        <taxon>Enterobius</taxon>
    </lineage>
</organism>
<keyword evidence="1 4" id="KW-0732">Signal</keyword>
<dbReference type="GO" id="GO:0006457">
    <property type="term" value="P:protein folding"/>
    <property type="evidence" value="ECO:0007669"/>
    <property type="project" value="InterPro"/>
</dbReference>
<evidence type="ECO:0000256" key="3">
    <source>
        <dbReference type="ARBA" id="ARBA00077014"/>
    </source>
</evidence>